<evidence type="ECO:0000313" key="2">
    <source>
        <dbReference type="Proteomes" id="UP001499942"/>
    </source>
</evidence>
<organism evidence="1 2">
    <name type="scientific">Streptomyces gobitricini</name>
    <dbReference type="NCBI Taxonomy" id="68211"/>
    <lineage>
        <taxon>Bacteria</taxon>
        <taxon>Bacillati</taxon>
        <taxon>Actinomycetota</taxon>
        <taxon>Actinomycetes</taxon>
        <taxon>Kitasatosporales</taxon>
        <taxon>Streptomycetaceae</taxon>
        <taxon>Streptomyces</taxon>
    </lineage>
</organism>
<proteinExistence type="predicted"/>
<protein>
    <submittedName>
        <fullName evidence="1">Uncharacterized protein</fullName>
    </submittedName>
</protein>
<keyword evidence="2" id="KW-1185">Reference proteome</keyword>
<dbReference type="Proteomes" id="UP001499942">
    <property type="component" value="Unassembled WGS sequence"/>
</dbReference>
<gene>
    <name evidence="1" type="ORF">GCM10010393_59640</name>
</gene>
<reference evidence="1 2" key="1">
    <citation type="journal article" date="2019" name="Int. J. Syst. Evol. Microbiol.">
        <title>The Global Catalogue of Microorganisms (GCM) 10K type strain sequencing project: providing services to taxonomists for standard genome sequencing and annotation.</title>
        <authorList>
            <consortium name="The Broad Institute Genomics Platform"/>
            <consortium name="The Broad Institute Genome Sequencing Center for Infectious Disease"/>
            <person name="Wu L."/>
            <person name="Ma J."/>
        </authorList>
    </citation>
    <scope>NUCLEOTIDE SEQUENCE [LARGE SCALE GENOMIC DNA]</scope>
    <source>
        <strain evidence="1 2">JCM 5062</strain>
    </source>
</reference>
<dbReference type="RefSeq" id="WP_344366977.1">
    <property type="nucleotide sequence ID" value="NZ_BAAASR010000051.1"/>
</dbReference>
<accession>A0ABN3NG05</accession>
<evidence type="ECO:0000313" key="1">
    <source>
        <dbReference type="EMBL" id="GAA2518796.1"/>
    </source>
</evidence>
<comment type="caution">
    <text evidence="1">The sequence shown here is derived from an EMBL/GenBank/DDBJ whole genome shotgun (WGS) entry which is preliminary data.</text>
</comment>
<sequence>MDSKVAAVVQGFAALSQAQRAEFIAVVNRYINGDLITKDRIVRESRRDWITKVDLGPVSQTCPCCGR</sequence>
<dbReference type="EMBL" id="BAAASR010000051">
    <property type="protein sequence ID" value="GAA2518796.1"/>
    <property type="molecule type" value="Genomic_DNA"/>
</dbReference>
<name>A0ABN3NG05_9ACTN</name>